<dbReference type="RefSeq" id="WP_115949051.1">
    <property type="nucleotide sequence ID" value="NZ_QNVS01000005.1"/>
</dbReference>
<dbReference type="AlphaFoldDB" id="A0A3D9BT89"/>
<evidence type="ECO:0000313" key="2">
    <source>
        <dbReference type="Proteomes" id="UP000256512"/>
    </source>
</evidence>
<protein>
    <submittedName>
        <fullName evidence="1">Uncharacterized protein</fullName>
    </submittedName>
</protein>
<evidence type="ECO:0000313" key="1">
    <source>
        <dbReference type="EMBL" id="REC56571.1"/>
    </source>
</evidence>
<dbReference type="Proteomes" id="UP000256512">
    <property type="component" value="Unassembled WGS sequence"/>
</dbReference>
<gene>
    <name evidence="1" type="ORF">DRF62_03180</name>
</gene>
<dbReference type="EMBL" id="QNVS01000005">
    <property type="protein sequence ID" value="REC56571.1"/>
    <property type="molecule type" value="Genomic_DNA"/>
</dbReference>
<name>A0A3D9BT89_9FLAO</name>
<reference evidence="1 2" key="1">
    <citation type="journal article" date="2006" name="Int. J. Syst. Evol. Microbiol.">
        <title>Chryseobacterium piscium sp. nov., isolated from fish of the South Atlantic Ocean off South Africa.</title>
        <authorList>
            <person name="de Beer H."/>
            <person name="Hugo C.J."/>
            <person name="Jooste P.J."/>
            <person name="Vancanneyt M."/>
            <person name="Coenye T."/>
            <person name="Vandamme P."/>
        </authorList>
    </citation>
    <scope>NUCLEOTIDE SEQUENCE [LARGE SCALE GENOMIC DNA]</scope>
    <source>
        <strain evidence="1 2">CCUG 51923</strain>
    </source>
</reference>
<comment type="caution">
    <text evidence="1">The sequence shown here is derived from an EMBL/GenBank/DDBJ whole genome shotgun (WGS) entry which is preliminary data.</text>
</comment>
<organism evidence="1 2">
    <name type="scientific">Chryseobacterium piscium</name>
    <dbReference type="NCBI Taxonomy" id="333702"/>
    <lineage>
        <taxon>Bacteria</taxon>
        <taxon>Pseudomonadati</taxon>
        <taxon>Bacteroidota</taxon>
        <taxon>Flavobacteriia</taxon>
        <taxon>Flavobacteriales</taxon>
        <taxon>Weeksellaceae</taxon>
        <taxon>Chryseobacterium group</taxon>
        <taxon>Chryseobacterium</taxon>
    </lineage>
</organism>
<keyword evidence="2" id="KW-1185">Reference proteome</keyword>
<accession>A0A3D9BT89</accession>
<proteinExistence type="predicted"/>
<sequence>MMNSIDLQKLRNAEYLQYMKDFSGIINLNKSAQFDIEAKLNAFNTKIGELETLYKKALASEKNSGASAHRRQERCCYQRDLLFSALSYLSFRNCKATKCTGAAR</sequence>